<protein>
    <submittedName>
        <fullName evidence="2">Uncharacterized protein</fullName>
    </submittedName>
</protein>
<reference evidence="2" key="1">
    <citation type="journal article" date="2015" name="Nature">
        <title>Complex archaea that bridge the gap between prokaryotes and eukaryotes.</title>
        <authorList>
            <person name="Spang A."/>
            <person name="Saw J.H."/>
            <person name="Jorgensen S.L."/>
            <person name="Zaremba-Niedzwiedzka K."/>
            <person name="Martijn J."/>
            <person name="Lind A.E."/>
            <person name="van Eijk R."/>
            <person name="Schleper C."/>
            <person name="Guy L."/>
            <person name="Ettema T.J."/>
        </authorList>
    </citation>
    <scope>NUCLEOTIDE SEQUENCE</scope>
</reference>
<accession>A0A0F9WUA2</accession>
<gene>
    <name evidence="2" type="ORF">LCGC14_0308700</name>
</gene>
<name>A0A0F9WUA2_9ZZZZ</name>
<dbReference type="EMBL" id="LAZR01000200">
    <property type="protein sequence ID" value="KKN82448.1"/>
    <property type="molecule type" value="Genomic_DNA"/>
</dbReference>
<sequence>MMSRGPRPEQASACGQGFRGESVLTDGDHLQTGFQLGFDSGPRIHRFETPPQNVKVMMVAERRAKRLHGAKPRTRHMRDIVKNQQMMRVGLGPLSLRVSPAAA</sequence>
<comment type="caution">
    <text evidence="2">The sequence shown here is derived from an EMBL/GenBank/DDBJ whole genome shotgun (WGS) entry which is preliminary data.</text>
</comment>
<evidence type="ECO:0000256" key="1">
    <source>
        <dbReference type="SAM" id="MobiDB-lite"/>
    </source>
</evidence>
<evidence type="ECO:0000313" key="2">
    <source>
        <dbReference type="EMBL" id="KKN82448.1"/>
    </source>
</evidence>
<organism evidence="2">
    <name type="scientific">marine sediment metagenome</name>
    <dbReference type="NCBI Taxonomy" id="412755"/>
    <lineage>
        <taxon>unclassified sequences</taxon>
        <taxon>metagenomes</taxon>
        <taxon>ecological metagenomes</taxon>
    </lineage>
</organism>
<proteinExistence type="predicted"/>
<feature type="region of interest" description="Disordered" evidence="1">
    <location>
        <begin position="1"/>
        <end position="20"/>
    </location>
</feature>
<dbReference type="AlphaFoldDB" id="A0A0F9WUA2"/>